<evidence type="ECO:0000313" key="6">
    <source>
        <dbReference type="Proteomes" id="UP000597444"/>
    </source>
</evidence>
<dbReference type="GO" id="GO:0003677">
    <property type="term" value="F:DNA binding"/>
    <property type="evidence" value="ECO:0007669"/>
    <property type="project" value="UniProtKB-KW"/>
</dbReference>
<dbReference type="InterPro" id="IPR012337">
    <property type="entry name" value="RNaseH-like_sf"/>
</dbReference>
<keyword evidence="2" id="KW-0238">DNA-binding</keyword>
<evidence type="ECO:0000313" key="5">
    <source>
        <dbReference type="EMBL" id="GHP00403.1"/>
    </source>
</evidence>
<reference evidence="5" key="1">
    <citation type="submission" date="2020-10" db="EMBL/GenBank/DDBJ databases">
        <title>Taxonomic study of unclassified bacteria belonging to the class Ktedonobacteria.</title>
        <authorList>
            <person name="Yabe S."/>
            <person name="Wang C.M."/>
            <person name="Zheng Y."/>
            <person name="Sakai Y."/>
            <person name="Cavaletti L."/>
            <person name="Monciardini P."/>
            <person name="Donadio S."/>
        </authorList>
    </citation>
    <scope>NUCLEOTIDE SEQUENCE</scope>
    <source>
        <strain evidence="5">ID150040</strain>
    </source>
</reference>
<dbReference type="GO" id="GO:0006310">
    <property type="term" value="P:DNA recombination"/>
    <property type="evidence" value="ECO:0007669"/>
    <property type="project" value="UniProtKB-KW"/>
</dbReference>
<gene>
    <name evidence="5" type="ORF">KSF_104500</name>
</gene>
<evidence type="ECO:0000256" key="3">
    <source>
        <dbReference type="ARBA" id="ARBA00023172"/>
    </source>
</evidence>
<dbReference type="NCBIfam" id="NF033587">
    <property type="entry name" value="transpos_IS6"/>
    <property type="match status" value="1"/>
</dbReference>
<dbReference type="PANTHER" id="PTHR35528:SF3">
    <property type="entry name" value="BLL1675 PROTEIN"/>
    <property type="match status" value="1"/>
</dbReference>
<sequence>MFNFLEYPTDIVLQVVLWRLRYKLSLRDVAEIFVARGIVFTHEAVRDWETRFAPLIANQLRRKRRGQAGTCWHADETYIKVRGKWCYLYRAIDQDGNLVDSMLSEKRDMEAAQRFFQQAVEGVGHAPQHVTTDGHRSYPRAIRETLGNPVIHQCHHYLNNIIEQDHCGIKQRYYPMRGFGNFLSASRFCRAFDELRQFFRFRTTIRQRISLAQQRDLFSERLNAFHALILSA</sequence>
<keyword evidence="1" id="KW-0815">Transposition</keyword>
<evidence type="ECO:0000256" key="2">
    <source>
        <dbReference type="ARBA" id="ARBA00023125"/>
    </source>
</evidence>
<dbReference type="InterPro" id="IPR047930">
    <property type="entry name" value="Transpos_IS6"/>
</dbReference>
<dbReference type="InterPro" id="IPR032874">
    <property type="entry name" value="DDE_dom"/>
</dbReference>
<name>A0A8J3N6I3_9CHLR</name>
<organism evidence="5 6">
    <name type="scientific">Reticulibacter mediterranei</name>
    <dbReference type="NCBI Taxonomy" id="2778369"/>
    <lineage>
        <taxon>Bacteria</taxon>
        <taxon>Bacillati</taxon>
        <taxon>Chloroflexota</taxon>
        <taxon>Ktedonobacteria</taxon>
        <taxon>Ktedonobacterales</taxon>
        <taxon>Reticulibacteraceae</taxon>
        <taxon>Reticulibacter</taxon>
    </lineage>
</organism>
<proteinExistence type="predicted"/>
<dbReference type="InterPro" id="IPR052183">
    <property type="entry name" value="IS_Transposase"/>
</dbReference>
<evidence type="ECO:0000259" key="4">
    <source>
        <dbReference type="Pfam" id="PF13610"/>
    </source>
</evidence>
<keyword evidence="6" id="KW-1185">Reference proteome</keyword>
<comment type="caution">
    <text evidence="5">The sequence shown here is derived from an EMBL/GenBank/DDBJ whole genome shotgun (WGS) entry which is preliminary data.</text>
</comment>
<dbReference type="PANTHER" id="PTHR35528">
    <property type="entry name" value="BLL1675 PROTEIN"/>
    <property type="match status" value="1"/>
</dbReference>
<dbReference type="Pfam" id="PF13610">
    <property type="entry name" value="DDE_Tnp_IS240"/>
    <property type="match status" value="1"/>
</dbReference>
<feature type="domain" description="DDE" evidence="4">
    <location>
        <begin position="71"/>
        <end position="199"/>
    </location>
</feature>
<dbReference type="SUPFAM" id="SSF53098">
    <property type="entry name" value="Ribonuclease H-like"/>
    <property type="match status" value="1"/>
</dbReference>
<accession>A0A8J3N6I3</accession>
<dbReference type="GO" id="GO:0032196">
    <property type="term" value="P:transposition"/>
    <property type="evidence" value="ECO:0007669"/>
    <property type="project" value="UniProtKB-KW"/>
</dbReference>
<dbReference type="Proteomes" id="UP000597444">
    <property type="component" value="Unassembled WGS sequence"/>
</dbReference>
<protein>
    <submittedName>
        <fullName evidence="5">IS6 family transposase</fullName>
    </submittedName>
</protein>
<evidence type="ECO:0000256" key="1">
    <source>
        <dbReference type="ARBA" id="ARBA00022578"/>
    </source>
</evidence>
<dbReference type="EMBL" id="BNJK01000002">
    <property type="protein sequence ID" value="GHP00403.1"/>
    <property type="molecule type" value="Genomic_DNA"/>
</dbReference>
<dbReference type="AlphaFoldDB" id="A0A8J3N6I3"/>
<keyword evidence="3" id="KW-0233">DNA recombination</keyword>